<dbReference type="AlphaFoldDB" id="A0A2T4BR29"/>
<dbReference type="Proteomes" id="UP000240760">
    <property type="component" value="Unassembled WGS sequence"/>
</dbReference>
<feature type="compositionally biased region" description="Polar residues" evidence="1">
    <location>
        <begin position="118"/>
        <end position="129"/>
    </location>
</feature>
<feature type="region of interest" description="Disordered" evidence="1">
    <location>
        <begin position="1"/>
        <end position="30"/>
    </location>
</feature>
<sequence length="154" mass="16431">MSGRTTMHAAAAELPNTTLEEDPAQSRPSRATFFSRICHRNTQLLSMARRSCRNRKPGPGSRGGGSLSRFIETVASISAKCKPFSWSHRRKGKSPSTPRDAAAILVESKAPSAAEMSESPNTGTASMLTVPTLGKVHLGQRQDEGVAAQPEATI</sequence>
<proteinExistence type="predicted"/>
<evidence type="ECO:0000313" key="2">
    <source>
        <dbReference type="EMBL" id="PTB71772.1"/>
    </source>
</evidence>
<evidence type="ECO:0000256" key="1">
    <source>
        <dbReference type="SAM" id="MobiDB-lite"/>
    </source>
</evidence>
<dbReference type="EMBL" id="KZ679146">
    <property type="protein sequence ID" value="PTB71772.1"/>
    <property type="molecule type" value="Genomic_DNA"/>
</dbReference>
<feature type="region of interest" description="Disordered" evidence="1">
    <location>
        <begin position="109"/>
        <end position="154"/>
    </location>
</feature>
<keyword evidence="3" id="KW-1185">Reference proteome</keyword>
<organism evidence="2 3">
    <name type="scientific">Trichoderma longibrachiatum ATCC 18648</name>
    <dbReference type="NCBI Taxonomy" id="983965"/>
    <lineage>
        <taxon>Eukaryota</taxon>
        <taxon>Fungi</taxon>
        <taxon>Dikarya</taxon>
        <taxon>Ascomycota</taxon>
        <taxon>Pezizomycotina</taxon>
        <taxon>Sordariomycetes</taxon>
        <taxon>Hypocreomycetidae</taxon>
        <taxon>Hypocreales</taxon>
        <taxon>Hypocreaceae</taxon>
        <taxon>Trichoderma</taxon>
    </lineage>
</organism>
<evidence type="ECO:0000313" key="3">
    <source>
        <dbReference type="Proteomes" id="UP000240760"/>
    </source>
</evidence>
<reference evidence="2 3" key="1">
    <citation type="submission" date="2016-07" db="EMBL/GenBank/DDBJ databases">
        <title>Multiple horizontal gene transfer events from other fungi enriched the ability of initially mycotrophic Trichoderma (Ascomycota) to feed on dead plant biomass.</title>
        <authorList>
            <consortium name="DOE Joint Genome Institute"/>
            <person name="Aerts A."/>
            <person name="Atanasova L."/>
            <person name="Chenthamara K."/>
            <person name="Zhang J."/>
            <person name="Grujic M."/>
            <person name="Henrissat B."/>
            <person name="Kuo A."/>
            <person name="Salamov A."/>
            <person name="Lipzen A."/>
            <person name="Labutti K."/>
            <person name="Barry K."/>
            <person name="Miao Y."/>
            <person name="Rahimi M.J."/>
            <person name="Shen Q."/>
            <person name="Grigoriev I.V."/>
            <person name="Kubicek C.P."/>
            <person name="Druzhinina I.S."/>
        </authorList>
    </citation>
    <scope>NUCLEOTIDE SEQUENCE [LARGE SCALE GENOMIC DNA]</scope>
    <source>
        <strain evidence="2 3">ATCC 18648</strain>
    </source>
</reference>
<gene>
    <name evidence="2" type="ORF">M440DRAFT_1406290</name>
</gene>
<protein>
    <submittedName>
        <fullName evidence="2">Uncharacterized protein</fullName>
    </submittedName>
</protein>
<accession>A0A2T4BR29</accession>
<name>A0A2T4BR29_TRILO</name>
<dbReference type="OrthoDB" id="4899112at2759"/>